<proteinExistence type="predicted"/>
<evidence type="ECO:0000313" key="2">
    <source>
        <dbReference type="Proteomes" id="UP000269689"/>
    </source>
</evidence>
<comment type="caution">
    <text evidence="1">The sequence shown here is derived from an EMBL/GenBank/DDBJ whole genome shotgun (WGS) entry which is preliminary data.</text>
</comment>
<organism evidence="1 2">
    <name type="scientific">Pacificibacter maritimus</name>
    <dbReference type="NCBI Taxonomy" id="762213"/>
    <lineage>
        <taxon>Bacteria</taxon>
        <taxon>Pseudomonadati</taxon>
        <taxon>Pseudomonadota</taxon>
        <taxon>Alphaproteobacteria</taxon>
        <taxon>Rhodobacterales</taxon>
        <taxon>Roseobacteraceae</taxon>
        <taxon>Pacificibacter</taxon>
    </lineage>
</organism>
<name>A0A3N4U9J4_9RHOB</name>
<dbReference type="AlphaFoldDB" id="A0A3N4U9J4"/>
<evidence type="ECO:0000313" key="1">
    <source>
        <dbReference type="EMBL" id="RPE66458.1"/>
    </source>
</evidence>
<dbReference type="Proteomes" id="UP000269689">
    <property type="component" value="Unassembled WGS sequence"/>
</dbReference>
<accession>A0A3N4U9J4</accession>
<gene>
    <name evidence="1" type="ORF">EDD53_2161</name>
</gene>
<keyword evidence="2" id="KW-1185">Reference proteome</keyword>
<sequence length="360" mass="40728">MNYLDILILDDDLAMIDLFETSVETWNADNNENGKHLNVIHAESLLRAHQSRFDAAIVDLRLPDKNNKGSSADNGNEFAASMVNSRGIPVAVVSGHVVELSAELEELEHFQKFSKNYGYGPVVDWLSEQWDLMATLRKSREQIEVASAEVFSKRLWPQWQDNPALSGNSPDRQAKIVTRQFASHISDLLGLDNDQNPDWHPYENYIVPALTSERTHTGDLFNLDDEIWIVLSPQCDMANASVPNVLLAKCTQGNDQWTTHIDRLKATPENEKSRKQIKRFVDQDYSKSKHFLPPLPGKDAPLLVDFSVIQTIPLTELNEILDHRLGSVSTPFLSNLIQRFGAFVSRTGQPNIDIVHFFEI</sequence>
<dbReference type="SUPFAM" id="SSF52172">
    <property type="entry name" value="CheY-like"/>
    <property type="match status" value="1"/>
</dbReference>
<dbReference type="InterPro" id="IPR011006">
    <property type="entry name" value="CheY-like_superfamily"/>
</dbReference>
<protein>
    <submittedName>
        <fullName evidence="1">Uncharacterized protein</fullName>
    </submittedName>
</protein>
<reference evidence="1 2" key="1">
    <citation type="submission" date="2018-11" db="EMBL/GenBank/DDBJ databases">
        <title>Genomic Encyclopedia of Type Strains, Phase IV (KMG-IV): sequencing the most valuable type-strain genomes for metagenomic binning, comparative biology and taxonomic classification.</title>
        <authorList>
            <person name="Goeker M."/>
        </authorList>
    </citation>
    <scope>NUCLEOTIDE SEQUENCE [LARGE SCALE GENOMIC DNA]</scope>
    <source>
        <strain evidence="1 2">DSM 104731</strain>
    </source>
</reference>
<dbReference type="EMBL" id="RKQK01000003">
    <property type="protein sequence ID" value="RPE66458.1"/>
    <property type="molecule type" value="Genomic_DNA"/>
</dbReference>
<dbReference type="Gene3D" id="3.40.50.2300">
    <property type="match status" value="1"/>
</dbReference>
<dbReference type="RefSeq" id="WP_123793202.1">
    <property type="nucleotide sequence ID" value="NZ_RKQK01000003.1"/>
</dbReference>
<dbReference type="OrthoDB" id="8478724at2"/>